<dbReference type="Gene3D" id="2.40.480.10">
    <property type="entry name" value="Allene oxide cyclase-like"/>
    <property type="match status" value="1"/>
</dbReference>
<comment type="function">
    <text evidence="4">Dirigent proteins impart stereoselectivity on the phenoxy radical-coupling reaction, yielding optically active lignans from two molecules of coniferyl alcohol in the biosynthesis of lignans, flavonolignans, and alkaloids and thus plays a central role in plant secondary metabolism.</text>
</comment>
<keyword evidence="6" id="KW-1185">Reference proteome</keyword>
<gene>
    <name evidence="5" type="ORF">DH2020_030713</name>
</gene>
<comment type="subcellular location">
    <subcellularLocation>
        <location evidence="4">Secreted</location>
        <location evidence="4">Extracellular space</location>
        <location evidence="4">Apoplast</location>
    </subcellularLocation>
</comment>
<keyword evidence="4" id="KW-0052">Apoplast</keyword>
<dbReference type="EMBL" id="JABTTQ020001090">
    <property type="protein sequence ID" value="KAK6135542.1"/>
    <property type="molecule type" value="Genomic_DNA"/>
</dbReference>
<proteinExistence type="inferred from homology"/>
<comment type="subunit">
    <text evidence="2 4">Homodimer.</text>
</comment>
<dbReference type="Pfam" id="PF03018">
    <property type="entry name" value="Dirigent"/>
    <property type="match status" value="1"/>
</dbReference>
<name>A0ABR0VK00_REHGL</name>
<evidence type="ECO:0000256" key="2">
    <source>
        <dbReference type="ARBA" id="ARBA00011738"/>
    </source>
</evidence>
<evidence type="ECO:0000256" key="4">
    <source>
        <dbReference type="RuleBase" id="RU363099"/>
    </source>
</evidence>
<sequence length="178" mass="20050">MDDDWFEKVDQSKEIRTKLHFYFHDNATGEHQSVWVVAKSEITHISPTNFGLIYMVDNLMTVGPEPSSEVLGRVQGSPGFADLNNTAFALGLNFVFTEGKYKGSSICVLGRNPVLEKVREVPIVGGTGVFRMARGIAITSLFSHKWCVRECNRVTSTLNELSGLWKKLNRVKYIQHNE</sequence>
<dbReference type="InterPro" id="IPR044859">
    <property type="entry name" value="Allene_oxi_cyc_Dirigent"/>
</dbReference>
<reference evidence="5 6" key="1">
    <citation type="journal article" date="2021" name="Comput. Struct. Biotechnol. J.">
        <title>De novo genome assembly of the potent medicinal plant Rehmannia glutinosa using nanopore technology.</title>
        <authorList>
            <person name="Ma L."/>
            <person name="Dong C."/>
            <person name="Song C."/>
            <person name="Wang X."/>
            <person name="Zheng X."/>
            <person name="Niu Y."/>
            <person name="Chen S."/>
            <person name="Feng W."/>
        </authorList>
    </citation>
    <scope>NUCLEOTIDE SEQUENCE [LARGE SCALE GENOMIC DNA]</scope>
    <source>
        <strain evidence="5">DH-2019</strain>
    </source>
</reference>
<dbReference type="InterPro" id="IPR004265">
    <property type="entry name" value="Dirigent"/>
</dbReference>
<evidence type="ECO:0000256" key="1">
    <source>
        <dbReference type="ARBA" id="ARBA00010746"/>
    </source>
</evidence>
<keyword evidence="3 4" id="KW-0964">Secreted</keyword>
<dbReference type="PANTHER" id="PTHR21495">
    <property type="entry name" value="NUCLEOPORIN-RELATED"/>
    <property type="match status" value="1"/>
</dbReference>
<accession>A0ABR0VK00</accession>
<evidence type="ECO:0000256" key="3">
    <source>
        <dbReference type="ARBA" id="ARBA00022525"/>
    </source>
</evidence>
<evidence type="ECO:0000313" key="5">
    <source>
        <dbReference type="EMBL" id="KAK6135542.1"/>
    </source>
</evidence>
<dbReference type="Proteomes" id="UP001318860">
    <property type="component" value="Unassembled WGS sequence"/>
</dbReference>
<protein>
    <recommendedName>
        <fullName evidence="4">Dirigent protein</fullName>
    </recommendedName>
</protein>
<organism evidence="5 6">
    <name type="scientific">Rehmannia glutinosa</name>
    <name type="common">Chinese foxglove</name>
    <dbReference type="NCBI Taxonomy" id="99300"/>
    <lineage>
        <taxon>Eukaryota</taxon>
        <taxon>Viridiplantae</taxon>
        <taxon>Streptophyta</taxon>
        <taxon>Embryophyta</taxon>
        <taxon>Tracheophyta</taxon>
        <taxon>Spermatophyta</taxon>
        <taxon>Magnoliopsida</taxon>
        <taxon>eudicotyledons</taxon>
        <taxon>Gunneridae</taxon>
        <taxon>Pentapetalae</taxon>
        <taxon>asterids</taxon>
        <taxon>lamiids</taxon>
        <taxon>Lamiales</taxon>
        <taxon>Orobanchaceae</taxon>
        <taxon>Rehmannieae</taxon>
        <taxon>Rehmannia</taxon>
    </lineage>
</organism>
<evidence type="ECO:0000313" key="6">
    <source>
        <dbReference type="Proteomes" id="UP001318860"/>
    </source>
</evidence>
<comment type="similarity">
    <text evidence="1 4">Belongs to the plant dirigent protein family.</text>
</comment>
<comment type="caution">
    <text evidence="5">The sequence shown here is derived from an EMBL/GenBank/DDBJ whole genome shotgun (WGS) entry which is preliminary data.</text>
</comment>